<evidence type="ECO:0000256" key="2">
    <source>
        <dbReference type="SAM" id="Phobius"/>
    </source>
</evidence>
<evidence type="ECO:0000313" key="4">
    <source>
        <dbReference type="Proteomes" id="UP001055219"/>
    </source>
</evidence>
<feature type="compositionally biased region" description="Low complexity" evidence="1">
    <location>
        <begin position="985"/>
        <end position="1003"/>
    </location>
</feature>
<dbReference type="GeneID" id="75831261"/>
<gene>
    <name evidence="3" type="ORF">J7T54_004775</name>
</gene>
<evidence type="ECO:0000256" key="1">
    <source>
        <dbReference type="SAM" id="MobiDB-lite"/>
    </source>
</evidence>
<proteinExistence type="predicted"/>
<feature type="region of interest" description="Disordered" evidence="1">
    <location>
        <begin position="328"/>
        <end position="358"/>
    </location>
</feature>
<feature type="region of interest" description="Disordered" evidence="1">
    <location>
        <begin position="416"/>
        <end position="482"/>
    </location>
</feature>
<sequence>MTVSHAVQPIISAFSFGIITNGAAAAAVVFLRTSASSLFHDSQRLVLTTFLISAALWALIAFIGLAIDTPSGCQVAIVFTTAFDQIARTAFVQFLLWAMTGGSKRSWTKFIPQALVVLRFVLGSVYVGFQRPQFAPVCFSSTRVLPLGASILGVDAIVLSILLITFRTGSSNGNGCLQVNADRAKVLVLGVAAAAFWTVLSGPMLLGIRSLDLLLRTVLPCIGLIVLISMTMLARSQLLANSDEEGKLYPNLNDTRQYRMSALVRDMANRPSLQMSVAPRDSKVSKRETQSVRVTALNKPPNRNKALPGINGPVPGQVETGIGGLPVAGQLFPPTRSGNPVDSRYNQPQGPGASGSTHSTTQITAIWCFIFSGDCRAMDLTNSRLRCAIRHPNTSRPGAGKADVWDLLAVPNGETPVVPPRSPLRQQQQPWTSPAAKAIAMPTAPSERQRSRPRQSRASLSEDLKIDTSSRLPPVSNNNKDSYAFAQQGRSEAPPPYQIDYQAHGSPKTPALEAFVAPPAIVETRSSPRLSLFPPPPTKRAISPRQDSPTTMDVSLAPGKPVTYKGLEALPHTDGTFTTQTVMLLDDVEYRDSIMTTSIVSRKSSPIRGLLGKTDLTGPSEQDARIEEPPATNTLEIVALETSPVPSLRGTATPDEELSETSSFDTGVAESPFLGQFSPPITSRQHDFSPPESPAKMTASKTMLDNDMWRRLGAPCPTFSNRPAFSRRQPPPEPLPLYRSVNGVVVETEPSPLESPDHALREIEAQLQKLERSSRVSSVGQMQRMTLLAELEQEIDGQETQWQAMRHTIIRDSLSTVSVSPQRTKEVASLWAKVRRDRNSHLTVDTCLSARSASPEPLRRLAVPGSRMSHLALSPLQLGSPTPPDTDSDMGDEIPVMLAEAVQLARRPAVSLWRAEAASPHMFKYTACLWSPSQDRSLVLPKTLPVSTERPTRRYREPPLEIDSQQLWTKGKKYTPIRRGGLWKPTSPAASTTSPSAAATTSIPALAPLKRSASLPSRPSLAVKPIRKSKRISALPDIVESPRLHPVRHTLGLFSFPWGETSDSAYPALYQNAIPGTMSTGLERVFDFPTAAPQDDAQRTFFEECDEEDYGDNFEDMDDYDGFGSDDDEVDQEMLWEIAGMLKSEEFHLVPSGVQLPSQWPREALESNAHVQGAIDEAISEQMVAPTAKAELWQPASHLFKISTCALWLLEQDRVSSPDWIVRHTAKPNTPPSKLWRRVGQLAKLKSASDGLWLPHAFPPPEEEYTLQPRSNRRPTVTRAPLELLSDQAPCTLWRPEQEKVNRPDWIVRHTAKSKTPSSKLWSRVDRPAKSLSDGLWLAHALPSHEEEYTLQPRSSRRPAMVQASLALSSDQVFSTLWLPEKQKVTRRPDWMVRHIAKPNHTQPEPASVSKLWRKINQPATPSSDELWLRHALPPLEDKYTLQPRSSHRPVRTHTPMETFSEQASCTLWLPEQQKATTRPDWMARHTAKFNYSQPEQALLSKLWSRVDQPAKLPSDRLWLPHVLPSQEEVYTLQPRSNRRRPAMTHAPMEDFDDQATRTLWRPQQQVARPDWMARHITKSNHSQPSHAQRAKLWRRFSQPQAAKASSDGLWLPQALPSLEEEYVLQPQSSHRRPAMAKAPMAHFSNQGLWTSIGCSGEMTRGWLI</sequence>
<evidence type="ECO:0000313" key="3">
    <source>
        <dbReference type="EMBL" id="KAI6784229.1"/>
    </source>
</evidence>
<keyword evidence="2" id="KW-0812">Transmembrane</keyword>
<feature type="compositionally biased region" description="Polar residues" evidence="1">
    <location>
        <begin position="336"/>
        <end position="358"/>
    </location>
</feature>
<dbReference type="RefSeq" id="XP_051365085.1">
    <property type="nucleotide sequence ID" value="XM_051503465.1"/>
</dbReference>
<name>A0A9P9Y7C9_9HYPO</name>
<keyword evidence="4" id="KW-1185">Reference proteome</keyword>
<feature type="region of interest" description="Disordered" evidence="1">
    <location>
        <begin position="610"/>
        <end position="698"/>
    </location>
</feature>
<keyword evidence="2" id="KW-0472">Membrane</keyword>
<feature type="transmembrane region" description="Helical" evidence="2">
    <location>
        <begin position="110"/>
        <end position="129"/>
    </location>
</feature>
<dbReference type="Proteomes" id="UP001055219">
    <property type="component" value="Unassembled WGS sequence"/>
</dbReference>
<feature type="compositionally biased region" description="Polar residues" evidence="1">
    <location>
        <begin position="469"/>
        <end position="481"/>
    </location>
</feature>
<feature type="region of interest" description="Disordered" evidence="1">
    <location>
        <begin position="527"/>
        <end position="552"/>
    </location>
</feature>
<dbReference type="EMBL" id="JAGIXG020000005">
    <property type="protein sequence ID" value="KAI6784229.1"/>
    <property type="molecule type" value="Genomic_DNA"/>
</dbReference>
<dbReference type="OrthoDB" id="5370537at2759"/>
<reference evidence="3" key="2">
    <citation type="submission" date="2022-07" db="EMBL/GenBank/DDBJ databases">
        <authorList>
            <person name="Goncalves M.F.M."/>
            <person name="Hilario S."/>
            <person name="Van De Peer Y."/>
            <person name="Esteves A.C."/>
            <person name="Alves A."/>
        </authorList>
    </citation>
    <scope>NUCLEOTIDE SEQUENCE</scope>
    <source>
        <strain evidence="3">MUM 19.33</strain>
    </source>
</reference>
<feature type="transmembrane region" description="Helical" evidence="2">
    <location>
        <begin position="45"/>
        <end position="67"/>
    </location>
</feature>
<feature type="transmembrane region" description="Helical" evidence="2">
    <location>
        <begin position="186"/>
        <end position="206"/>
    </location>
</feature>
<organism evidence="3 4">
    <name type="scientific">Emericellopsis cladophorae</name>
    <dbReference type="NCBI Taxonomy" id="2686198"/>
    <lineage>
        <taxon>Eukaryota</taxon>
        <taxon>Fungi</taxon>
        <taxon>Dikarya</taxon>
        <taxon>Ascomycota</taxon>
        <taxon>Pezizomycotina</taxon>
        <taxon>Sordariomycetes</taxon>
        <taxon>Hypocreomycetidae</taxon>
        <taxon>Hypocreales</taxon>
        <taxon>Bionectriaceae</taxon>
        <taxon>Emericellopsis</taxon>
    </lineage>
</organism>
<reference evidence="3" key="1">
    <citation type="journal article" date="2021" name="J Fungi (Basel)">
        <title>Genomic and Metabolomic Analyses of the Marine Fungus Emericellopsis cladophorae: Insights into Saltwater Adaptability Mechanisms and Its Biosynthetic Potential.</title>
        <authorList>
            <person name="Goncalves M.F.M."/>
            <person name="Hilario S."/>
            <person name="Van de Peer Y."/>
            <person name="Esteves A.C."/>
            <person name="Alves A."/>
        </authorList>
    </citation>
    <scope>NUCLEOTIDE SEQUENCE</scope>
    <source>
        <strain evidence="3">MUM 19.33</strain>
    </source>
</reference>
<comment type="caution">
    <text evidence="3">The sequence shown here is derived from an EMBL/GenBank/DDBJ whole genome shotgun (WGS) entry which is preliminary data.</text>
</comment>
<feature type="transmembrane region" description="Helical" evidence="2">
    <location>
        <begin position="144"/>
        <end position="166"/>
    </location>
</feature>
<feature type="transmembrane region" description="Helical" evidence="2">
    <location>
        <begin position="6"/>
        <end position="33"/>
    </location>
</feature>
<protein>
    <submittedName>
        <fullName evidence="3">Uncharacterized protein</fullName>
    </submittedName>
</protein>
<accession>A0A9P9Y7C9</accession>
<feature type="region of interest" description="Disordered" evidence="1">
    <location>
        <begin position="979"/>
        <end position="1003"/>
    </location>
</feature>
<keyword evidence="2" id="KW-1133">Transmembrane helix</keyword>